<dbReference type="EMBL" id="BK016188">
    <property type="protein sequence ID" value="DAG01160.1"/>
    <property type="molecule type" value="Genomic_DNA"/>
</dbReference>
<evidence type="ECO:0000313" key="1">
    <source>
        <dbReference type="EMBL" id="DAG01160.1"/>
    </source>
</evidence>
<reference evidence="1" key="1">
    <citation type="journal article" date="2021" name="Proc. Natl. Acad. Sci. U.S.A.">
        <title>A Catalog of Tens of Thousands of Viruses from Human Metagenomes Reveals Hidden Associations with Chronic Diseases.</title>
        <authorList>
            <person name="Tisza M.J."/>
            <person name="Buck C.B."/>
        </authorList>
    </citation>
    <scope>NUCLEOTIDE SEQUENCE</scope>
    <source>
        <strain evidence="1">Ctt0c4</strain>
    </source>
</reference>
<sequence length="64" mass="7562">MLIINRVTLIKGDSKESINKGPIALEIMNVEHFREHVKLLFKCDRVLLDYTEEEEEEDETENKD</sequence>
<accession>A0A8S5V325</accession>
<proteinExistence type="predicted"/>
<name>A0A8S5V325_9CAUD</name>
<organism evidence="1">
    <name type="scientific">Siphoviridae sp. ctt0c4</name>
    <dbReference type="NCBI Taxonomy" id="2825702"/>
    <lineage>
        <taxon>Viruses</taxon>
        <taxon>Duplodnaviria</taxon>
        <taxon>Heunggongvirae</taxon>
        <taxon>Uroviricota</taxon>
        <taxon>Caudoviricetes</taxon>
    </lineage>
</organism>
<protein>
    <submittedName>
        <fullName evidence="1">Uncharacterized protein</fullName>
    </submittedName>
</protein>